<gene>
    <name evidence="1" type="ORF">HELGO_WM22259</name>
</gene>
<dbReference type="AlphaFoldDB" id="A0A6S6TFF3"/>
<dbReference type="EMBL" id="CACVAP010000082">
    <property type="protein sequence ID" value="CAA6815209.1"/>
    <property type="molecule type" value="Genomic_DNA"/>
</dbReference>
<proteinExistence type="predicted"/>
<protein>
    <submittedName>
        <fullName evidence="1">Uncharacterized protein</fullName>
    </submittedName>
</protein>
<evidence type="ECO:0000313" key="1">
    <source>
        <dbReference type="EMBL" id="CAA6815209.1"/>
    </source>
</evidence>
<name>A0A6S6TFF3_9BACT</name>
<organism evidence="1">
    <name type="scientific">uncultured Sulfurovum sp</name>
    <dbReference type="NCBI Taxonomy" id="269237"/>
    <lineage>
        <taxon>Bacteria</taxon>
        <taxon>Pseudomonadati</taxon>
        <taxon>Campylobacterota</taxon>
        <taxon>Epsilonproteobacteria</taxon>
        <taxon>Campylobacterales</taxon>
        <taxon>Sulfurovaceae</taxon>
        <taxon>Sulfurovum</taxon>
        <taxon>environmental samples</taxon>
    </lineage>
</organism>
<sequence length="116" mass="13353">MGQIFVTSPLLTESEVSIIFSRLEEAPKFYETEDIEVKEVAVKLFHGSFTLYVVEFNLSDRLAFGYMQNEADGSLSKWGYSSIDELIEIGFEMDLYFESRVIDLEGKIFEKEVLDV</sequence>
<reference evidence="1" key="1">
    <citation type="submission" date="2020-01" db="EMBL/GenBank/DDBJ databases">
        <authorList>
            <person name="Meier V. D."/>
            <person name="Meier V D."/>
        </authorList>
    </citation>
    <scope>NUCLEOTIDE SEQUENCE</scope>
    <source>
        <strain evidence="1">HLG_WM_MAG_06</strain>
    </source>
</reference>
<accession>A0A6S6TFF3</accession>